<feature type="chain" id="PRO_5039202371" evidence="2">
    <location>
        <begin position="23"/>
        <end position="226"/>
    </location>
</feature>
<feature type="signal peptide" evidence="2">
    <location>
        <begin position="1"/>
        <end position="22"/>
    </location>
</feature>
<dbReference type="PROSITE" id="PS51257">
    <property type="entry name" value="PROKAR_LIPOPROTEIN"/>
    <property type="match status" value="1"/>
</dbReference>
<dbReference type="EMBL" id="JACEOL010000034">
    <property type="protein sequence ID" value="MBA4602771.1"/>
    <property type="molecule type" value="Genomic_DNA"/>
</dbReference>
<proteinExistence type="predicted"/>
<evidence type="ECO:0000256" key="2">
    <source>
        <dbReference type="SAM" id="SignalP"/>
    </source>
</evidence>
<dbReference type="AlphaFoldDB" id="A0A7W1XTB2"/>
<feature type="compositionally biased region" description="Basic and acidic residues" evidence="1">
    <location>
        <begin position="216"/>
        <end position="226"/>
    </location>
</feature>
<reference evidence="3 4" key="1">
    <citation type="submission" date="2020-07" db="EMBL/GenBank/DDBJ databases">
        <title>Thermoactinomyces phylogeny.</title>
        <authorList>
            <person name="Dunlap C."/>
        </authorList>
    </citation>
    <scope>NUCLEOTIDE SEQUENCE [LARGE SCALE GENOMIC DNA]</scope>
    <source>
        <strain evidence="3 4">AMNI-1</strain>
    </source>
</reference>
<dbReference type="InterPro" id="IPR019076">
    <property type="entry name" value="Spore_lipoprot_YhcN/YlaJ-like"/>
</dbReference>
<dbReference type="Pfam" id="PF09580">
    <property type="entry name" value="Spore_YhcN_YlaJ"/>
    <property type="match status" value="1"/>
</dbReference>
<keyword evidence="4" id="KW-1185">Reference proteome</keyword>
<keyword evidence="3" id="KW-0449">Lipoprotein</keyword>
<dbReference type="Proteomes" id="UP000538292">
    <property type="component" value="Unassembled WGS sequence"/>
</dbReference>
<evidence type="ECO:0000256" key="1">
    <source>
        <dbReference type="SAM" id="MobiDB-lite"/>
    </source>
</evidence>
<organism evidence="3 4">
    <name type="scientific">Thermoactinomyces mirandus</name>
    <dbReference type="NCBI Taxonomy" id="2756294"/>
    <lineage>
        <taxon>Bacteria</taxon>
        <taxon>Bacillati</taxon>
        <taxon>Bacillota</taxon>
        <taxon>Bacilli</taxon>
        <taxon>Bacillales</taxon>
        <taxon>Thermoactinomycetaceae</taxon>
        <taxon>Thermoactinomyces</taxon>
    </lineage>
</organism>
<feature type="region of interest" description="Disordered" evidence="1">
    <location>
        <begin position="199"/>
        <end position="226"/>
    </location>
</feature>
<accession>A0A7W1XTB2</accession>
<evidence type="ECO:0000313" key="3">
    <source>
        <dbReference type="EMBL" id="MBA4602771.1"/>
    </source>
</evidence>
<sequence length="226" mass="25315">MVKNWFILLLSSFLIFSVSGCAPNHNDDGAQGMENQGNQEPLYREQNNDTRFGTVQNDMINGDEAARGGGQNEIGYFKYIPENYTNKNGANPGNNVFIDRSLLARQIAQMVTVLPNVKDGTALVTDDHVFIGITTKNGKIDRKTAREAKRTAESLTPRYFKVYVTSDKKLNDEIKSVGMRMTTNKDIEGVRGDLEDLLRKMGDDTPPDVNGQIEPNTRREINPQEK</sequence>
<protein>
    <submittedName>
        <fullName evidence="3">YhcN/YlaJ family sporulation lipoprotein</fullName>
    </submittedName>
</protein>
<dbReference type="RefSeq" id="WP_181740650.1">
    <property type="nucleotide sequence ID" value="NZ_JACEOL010000034.1"/>
</dbReference>
<name>A0A7W1XTB2_9BACL</name>
<gene>
    <name evidence="3" type="ORF">H2C83_10690</name>
</gene>
<evidence type="ECO:0000313" key="4">
    <source>
        <dbReference type="Proteomes" id="UP000538292"/>
    </source>
</evidence>
<comment type="caution">
    <text evidence="3">The sequence shown here is derived from an EMBL/GenBank/DDBJ whole genome shotgun (WGS) entry which is preliminary data.</text>
</comment>
<keyword evidence="2" id="KW-0732">Signal</keyword>